<feature type="transmembrane region" description="Helical" evidence="1">
    <location>
        <begin position="5"/>
        <end position="24"/>
    </location>
</feature>
<evidence type="ECO:0000313" key="3">
    <source>
        <dbReference type="Proteomes" id="UP000184462"/>
    </source>
</evidence>
<dbReference type="EMBL" id="FQTW01000006">
    <property type="protein sequence ID" value="SHE82995.1"/>
    <property type="molecule type" value="Genomic_DNA"/>
</dbReference>
<sequence>MIKQILIGFIIGVIANLAGLYLYVYLFTDYEIEVALRLSYQDGFIGKLIALGAVLNFLPFFVFIKKKQDYRARGVLIATILSAILILISKIIDYV</sequence>
<proteinExistence type="predicted"/>
<organism evidence="2 3">
    <name type="scientific">Psychroflexus salarius</name>
    <dbReference type="NCBI Taxonomy" id="1155689"/>
    <lineage>
        <taxon>Bacteria</taxon>
        <taxon>Pseudomonadati</taxon>
        <taxon>Bacteroidota</taxon>
        <taxon>Flavobacteriia</taxon>
        <taxon>Flavobacteriales</taxon>
        <taxon>Flavobacteriaceae</taxon>
        <taxon>Psychroflexus</taxon>
    </lineage>
</organism>
<dbReference type="STRING" id="1155689.SAMN05444278_10692"/>
<dbReference type="RefSeq" id="WP_073193205.1">
    <property type="nucleotide sequence ID" value="NZ_FQTW01000006.1"/>
</dbReference>
<evidence type="ECO:0000256" key="1">
    <source>
        <dbReference type="SAM" id="Phobius"/>
    </source>
</evidence>
<dbReference type="AlphaFoldDB" id="A0A1M4WP44"/>
<accession>A0A1M4WP44</accession>
<keyword evidence="1" id="KW-0472">Membrane</keyword>
<keyword evidence="1" id="KW-1133">Transmembrane helix</keyword>
<reference evidence="2 3" key="1">
    <citation type="submission" date="2016-11" db="EMBL/GenBank/DDBJ databases">
        <authorList>
            <person name="Jaros S."/>
            <person name="Januszkiewicz K."/>
            <person name="Wedrychowicz H."/>
        </authorList>
    </citation>
    <scope>NUCLEOTIDE SEQUENCE [LARGE SCALE GENOMIC DNA]</scope>
    <source>
        <strain evidence="2 3">DSM 25661</strain>
    </source>
</reference>
<feature type="transmembrane region" description="Helical" evidence="1">
    <location>
        <begin position="44"/>
        <end position="63"/>
    </location>
</feature>
<name>A0A1M4WP44_9FLAO</name>
<feature type="transmembrane region" description="Helical" evidence="1">
    <location>
        <begin position="75"/>
        <end position="92"/>
    </location>
</feature>
<keyword evidence="1" id="KW-0812">Transmembrane</keyword>
<evidence type="ECO:0000313" key="2">
    <source>
        <dbReference type="EMBL" id="SHE82995.1"/>
    </source>
</evidence>
<gene>
    <name evidence="2" type="ORF">SAMN05444278_10692</name>
</gene>
<protein>
    <submittedName>
        <fullName evidence="2">Uncharacterized protein</fullName>
    </submittedName>
</protein>
<dbReference type="OrthoDB" id="1362378at2"/>
<keyword evidence="3" id="KW-1185">Reference proteome</keyword>
<dbReference type="Proteomes" id="UP000184462">
    <property type="component" value="Unassembled WGS sequence"/>
</dbReference>